<feature type="domain" description="PhoU" evidence="7">
    <location>
        <begin position="448"/>
        <end position="532"/>
    </location>
</feature>
<dbReference type="Gene3D" id="1.20.58.220">
    <property type="entry name" value="Phosphate transport system protein phou homolog 2, domain 2"/>
    <property type="match status" value="1"/>
</dbReference>
<dbReference type="RefSeq" id="WP_154428828.1">
    <property type="nucleotide sequence ID" value="NZ_VUNI01000003.1"/>
</dbReference>
<evidence type="ECO:0000256" key="3">
    <source>
        <dbReference type="ARBA" id="ARBA00022692"/>
    </source>
</evidence>
<feature type="transmembrane region" description="Helical" evidence="6">
    <location>
        <begin position="106"/>
        <end position="122"/>
    </location>
</feature>
<organism evidence="8 9">
    <name type="scientific">Roseburia porci</name>
    <dbReference type="NCBI Taxonomy" id="2605790"/>
    <lineage>
        <taxon>Bacteria</taxon>
        <taxon>Bacillati</taxon>
        <taxon>Bacillota</taxon>
        <taxon>Clostridia</taxon>
        <taxon>Lachnospirales</taxon>
        <taxon>Lachnospiraceae</taxon>
        <taxon>Roseburia</taxon>
    </lineage>
</organism>
<dbReference type="Pfam" id="PF02690">
    <property type="entry name" value="Na_Pi_cotrans"/>
    <property type="match status" value="2"/>
</dbReference>
<dbReference type="NCBIfam" id="NF037997">
    <property type="entry name" value="Na_Pi_symport"/>
    <property type="match status" value="1"/>
</dbReference>
<feature type="domain" description="PhoU" evidence="7">
    <location>
        <begin position="343"/>
        <end position="429"/>
    </location>
</feature>
<evidence type="ECO:0000256" key="2">
    <source>
        <dbReference type="ARBA" id="ARBA00022475"/>
    </source>
</evidence>
<comment type="subcellular location">
    <subcellularLocation>
        <location evidence="1">Cell membrane</location>
        <topology evidence="1">Multi-pass membrane protein</topology>
    </subcellularLocation>
</comment>
<dbReference type="GO" id="GO:0044341">
    <property type="term" value="P:sodium-dependent phosphate transport"/>
    <property type="evidence" value="ECO:0007669"/>
    <property type="project" value="InterPro"/>
</dbReference>
<feature type="transmembrane region" description="Helical" evidence="6">
    <location>
        <begin position="134"/>
        <end position="151"/>
    </location>
</feature>
<evidence type="ECO:0000256" key="5">
    <source>
        <dbReference type="ARBA" id="ARBA00023136"/>
    </source>
</evidence>
<name>A0A6L5YPF0_9FIRM</name>
<dbReference type="InterPro" id="IPR026022">
    <property type="entry name" value="PhoU_dom"/>
</dbReference>
<comment type="caution">
    <text evidence="8">The sequence shown here is derived from an EMBL/GenBank/DDBJ whole genome shotgun (WGS) entry which is preliminary data.</text>
</comment>
<evidence type="ECO:0000259" key="7">
    <source>
        <dbReference type="Pfam" id="PF01895"/>
    </source>
</evidence>
<feature type="transmembrane region" description="Helical" evidence="6">
    <location>
        <begin position="46"/>
        <end position="71"/>
    </location>
</feature>
<evidence type="ECO:0000313" key="9">
    <source>
        <dbReference type="Proteomes" id="UP000474024"/>
    </source>
</evidence>
<evidence type="ECO:0000313" key="8">
    <source>
        <dbReference type="EMBL" id="MST74067.1"/>
    </source>
</evidence>
<dbReference type="Pfam" id="PF01895">
    <property type="entry name" value="PhoU"/>
    <property type="match status" value="2"/>
</dbReference>
<gene>
    <name evidence="8" type="ORF">FYJ75_03310</name>
</gene>
<dbReference type="PANTHER" id="PTHR10010">
    <property type="entry name" value="SOLUTE CARRIER FAMILY 34 SODIUM PHOSPHATE , MEMBER 2-RELATED"/>
    <property type="match status" value="1"/>
</dbReference>
<proteinExistence type="predicted"/>
<dbReference type="EMBL" id="VUNI01000003">
    <property type="protein sequence ID" value="MST74067.1"/>
    <property type="molecule type" value="Genomic_DNA"/>
</dbReference>
<keyword evidence="3 6" id="KW-0812">Transmembrane</keyword>
<reference evidence="8 9" key="1">
    <citation type="submission" date="2019-08" db="EMBL/GenBank/DDBJ databases">
        <title>In-depth cultivation of the pig gut microbiome towards novel bacterial diversity and tailored functional studies.</title>
        <authorList>
            <person name="Wylensek D."/>
            <person name="Hitch T.C.A."/>
            <person name="Clavel T."/>
        </authorList>
    </citation>
    <scope>NUCLEOTIDE SEQUENCE [LARGE SCALE GENOMIC DNA]</scope>
    <source>
        <strain evidence="8 9">MUC/MUC-530-WT-4D</strain>
    </source>
</reference>
<feature type="transmembrane region" description="Helical" evidence="6">
    <location>
        <begin position="237"/>
        <end position="258"/>
    </location>
</feature>
<sequence>MDLFFNLVAGLGLFLFGMNFMSQGMQKAAGTKMRGLIDAMTKNKFIAVVFGAIFTAVIQSSGATTVMVVSFVNAGLMSLEQSVGIIFGANIGTTITAQLVSLKLTAIAPYILLIGSVMMVFFKKPEVKKIGEIVLGFGCLFLGIFLMTAAMDSLKEFPSVLDTLAKLSNPFLGILLGFVITAILQSSSVTVSIILMMAGQGLIGLPICLFFILGCNIGSCTPAVLASLSGNKDSKRAALIHVMFNVFGMIILGIILLLGMDAVLKLLYAISGSSINRCVANADTLFKVFQTVIFFPVSHWFIKLANMIIPGDDKVDSEYHLQYIGMKKTFVPATAAVEAIHEINRMGNLAIDNLNHAMEAFFEEDEEKLAGVYEQEHLIDFLNDEITNYLVRLVQYELPTEDSERIGSLFHVVSDIERIGDHAENIADAATQRYRDKIEFSKKADRELLEMYTEVVDLLKKALAMFTTGNASALDEIVSEENDIDHMERTLQKNHVKRMAKGKCSPVAGMMFTDLISGLERIGDHSTNIAYSILESDPDEDEETVS</sequence>
<dbReference type="GO" id="GO:0005886">
    <property type="term" value="C:plasma membrane"/>
    <property type="evidence" value="ECO:0007669"/>
    <property type="project" value="UniProtKB-SubCell"/>
</dbReference>
<feature type="transmembrane region" description="Helical" evidence="6">
    <location>
        <begin position="171"/>
        <end position="195"/>
    </location>
</feature>
<dbReference type="AlphaFoldDB" id="A0A6L5YPF0"/>
<keyword evidence="9" id="KW-1185">Reference proteome</keyword>
<dbReference type="InterPro" id="IPR003841">
    <property type="entry name" value="Na/Pi_transpt"/>
</dbReference>
<dbReference type="SUPFAM" id="SSF109755">
    <property type="entry name" value="PhoU-like"/>
    <property type="match status" value="1"/>
</dbReference>
<dbReference type="InterPro" id="IPR038078">
    <property type="entry name" value="PhoU-like_sf"/>
</dbReference>
<dbReference type="InterPro" id="IPR004633">
    <property type="entry name" value="NaPi_cotrn-rel/YqeW-like"/>
</dbReference>
<keyword evidence="4 6" id="KW-1133">Transmembrane helix</keyword>
<keyword evidence="2" id="KW-1003">Cell membrane</keyword>
<protein>
    <submittedName>
        <fullName evidence="8">Na/Pi cotransporter family protein</fullName>
    </submittedName>
</protein>
<dbReference type="GO" id="GO:0005436">
    <property type="term" value="F:sodium:phosphate symporter activity"/>
    <property type="evidence" value="ECO:0007669"/>
    <property type="project" value="InterPro"/>
</dbReference>
<dbReference type="Proteomes" id="UP000474024">
    <property type="component" value="Unassembled WGS sequence"/>
</dbReference>
<evidence type="ECO:0000256" key="6">
    <source>
        <dbReference type="SAM" id="Phobius"/>
    </source>
</evidence>
<evidence type="ECO:0000256" key="4">
    <source>
        <dbReference type="ARBA" id="ARBA00022989"/>
    </source>
</evidence>
<accession>A0A6L5YPF0</accession>
<keyword evidence="5 6" id="KW-0472">Membrane</keyword>
<feature type="transmembrane region" description="Helical" evidence="6">
    <location>
        <begin position="202"/>
        <end position="225"/>
    </location>
</feature>
<evidence type="ECO:0000256" key="1">
    <source>
        <dbReference type="ARBA" id="ARBA00004651"/>
    </source>
</evidence>
<dbReference type="NCBIfam" id="TIGR00704">
    <property type="entry name" value="NaPi_cotrn_rel"/>
    <property type="match status" value="1"/>
</dbReference>
<dbReference type="PANTHER" id="PTHR10010:SF46">
    <property type="entry name" value="SODIUM-DEPENDENT PHOSPHATE TRANSPORT PROTEIN 2B"/>
    <property type="match status" value="1"/>
</dbReference>